<dbReference type="Proteomes" id="UP000681594">
    <property type="component" value="Unassembled WGS sequence"/>
</dbReference>
<dbReference type="RefSeq" id="WP_209378292.1">
    <property type="nucleotide sequence ID" value="NZ_JAGIZB010000003.1"/>
</dbReference>
<gene>
    <name evidence="3" type="ORF">J8J14_04715</name>
</gene>
<proteinExistence type="predicted"/>
<feature type="signal peptide" evidence="2">
    <location>
        <begin position="1"/>
        <end position="22"/>
    </location>
</feature>
<feature type="compositionally biased region" description="Low complexity" evidence="1">
    <location>
        <begin position="130"/>
        <end position="153"/>
    </location>
</feature>
<comment type="caution">
    <text evidence="3">The sequence shown here is derived from an EMBL/GenBank/DDBJ whole genome shotgun (WGS) entry which is preliminary data.</text>
</comment>
<evidence type="ECO:0000256" key="2">
    <source>
        <dbReference type="SAM" id="SignalP"/>
    </source>
</evidence>
<reference evidence="3 4" key="1">
    <citation type="submission" date="2021-03" db="EMBL/GenBank/DDBJ databases">
        <authorList>
            <person name="So Y."/>
        </authorList>
    </citation>
    <scope>NUCLEOTIDE SEQUENCE [LARGE SCALE GENOMIC DNA]</scope>
    <source>
        <strain evidence="3 4">SSH11</strain>
    </source>
</reference>
<evidence type="ECO:0000256" key="1">
    <source>
        <dbReference type="SAM" id="MobiDB-lite"/>
    </source>
</evidence>
<accession>A0ABS4AAQ1</accession>
<sequence length="197" mass="20462">MIRAGAFGASLLLAILAMPAGAAETCSSSTLVSPDYSVARWCGVPPGAGTLRMIRRGGSSDEFRNVPLDTYREVIRTPNVTRYVAQEIQPNFQRAAGLAAPPRPSPAVLLTPTPAAAAPHPRPVRQNTTPARPVAAAAMPASAARARAAAARPARAEPRLLRPAGTTGAERPAASPRAHPAAHQPAGRTRPPTARRS</sequence>
<feature type="compositionally biased region" description="Low complexity" evidence="1">
    <location>
        <begin position="161"/>
        <end position="197"/>
    </location>
</feature>
<evidence type="ECO:0000313" key="3">
    <source>
        <dbReference type="EMBL" id="MBP0444073.1"/>
    </source>
</evidence>
<feature type="chain" id="PRO_5046425129" evidence="2">
    <location>
        <begin position="23"/>
        <end position="197"/>
    </location>
</feature>
<dbReference type="EMBL" id="JAGIZB010000003">
    <property type="protein sequence ID" value="MBP0444073.1"/>
    <property type="molecule type" value="Genomic_DNA"/>
</dbReference>
<keyword evidence="4" id="KW-1185">Reference proteome</keyword>
<evidence type="ECO:0000313" key="4">
    <source>
        <dbReference type="Proteomes" id="UP000681594"/>
    </source>
</evidence>
<feature type="region of interest" description="Disordered" evidence="1">
    <location>
        <begin position="111"/>
        <end position="197"/>
    </location>
</feature>
<protein>
    <submittedName>
        <fullName evidence="3">Uncharacterized protein</fullName>
    </submittedName>
</protein>
<organism evidence="3 4">
    <name type="scientific">Pararoseomonas baculiformis</name>
    <dbReference type="NCBI Taxonomy" id="2820812"/>
    <lineage>
        <taxon>Bacteria</taxon>
        <taxon>Pseudomonadati</taxon>
        <taxon>Pseudomonadota</taxon>
        <taxon>Alphaproteobacteria</taxon>
        <taxon>Acetobacterales</taxon>
        <taxon>Acetobacteraceae</taxon>
        <taxon>Pararoseomonas</taxon>
    </lineage>
</organism>
<keyword evidence="2" id="KW-0732">Signal</keyword>
<name>A0ABS4AAQ1_9PROT</name>